<evidence type="ECO:0000313" key="2">
    <source>
        <dbReference type="Proteomes" id="UP000015502"/>
    </source>
</evidence>
<dbReference type="KEGG" id="tlt:OCC_03257"/>
<dbReference type="GeneID" id="16549973"/>
<dbReference type="OrthoDB" id="95564at2157"/>
<gene>
    <name evidence="1" type="ORF">OCC_03257</name>
</gene>
<dbReference type="Pfam" id="PF03192">
    <property type="entry name" value="DUF257"/>
    <property type="match status" value="1"/>
</dbReference>
<name>H3ZQ73_THELN</name>
<sequence length="208" mass="24417">MLEILNKLKPGEIVLVEYSSKDDPSLFFIEVINWAELKKHQVLITDLFNRIELCLKRMKMRVPHCEALEKAKFIEIGYHELPEVNMVGFLRADRELPALFKAYRELFEEVVSKQFTVILVTGIERWILMRNEGIPFVNVLSTFLGDTRRIAFYFVNRDVLSGNNREVLSLLEDLATTIIEFKKDNKRKLVITKALNTDLEDYEMELYP</sequence>
<accession>H3ZQ73</accession>
<dbReference type="Gene3D" id="3.40.50.11570">
    <property type="entry name" value="Protein of unknown function DUF257"/>
    <property type="match status" value="1"/>
</dbReference>
<dbReference type="EMBL" id="CP006670">
    <property type="protein sequence ID" value="EHR77867.1"/>
    <property type="molecule type" value="Genomic_DNA"/>
</dbReference>
<dbReference type="InterPro" id="IPR005489">
    <property type="entry name" value="DUF257"/>
</dbReference>
<protein>
    <recommendedName>
        <fullName evidence="3">DUF835 domain-containing protein</fullName>
    </recommendedName>
</protein>
<reference evidence="1 2" key="1">
    <citation type="journal article" date="2012" name="J. Bacteriol.">
        <title>Genome sequence of the model hyperthermophilic archaeon Thermococcus litoralis NS-C.</title>
        <authorList>
            <person name="Gardner A.F."/>
            <person name="Kumar S."/>
            <person name="Perler F.B."/>
        </authorList>
    </citation>
    <scope>NUCLEOTIDE SEQUENCE [LARGE SCALE GENOMIC DNA]</scope>
    <source>
        <strain evidence="2">ATCC 51850 / DSM 5473 / JCM 8560 / NS-C</strain>
    </source>
</reference>
<proteinExistence type="predicted"/>
<dbReference type="STRING" id="523849.OCC_03257"/>
<dbReference type="RefSeq" id="WP_004069513.1">
    <property type="nucleotide sequence ID" value="NC_022084.1"/>
</dbReference>
<keyword evidence="2" id="KW-1185">Reference proteome</keyword>
<evidence type="ECO:0008006" key="3">
    <source>
        <dbReference type="Google" id="ProtNLM"/>
    </source>
</evidence>
<organism evidence="1 2">
    <name type="scientific">Thermococcus litoralis (strain ATCC 51850 / DSM 5473 / JCM 8560 / NS-C)</name>
    <dbReference type="NCBI Taxonomy" id="523849"/>
    <lineage>
        <taxon>Archaea</taxon>
        <taxon>Methanobacteriati</taxon>
        <taxon>Methanobacteriota</taxon>
        <taxon>Thermococci</taxon>
        <taxon>Thermococcales</taxon>
        <taxon>Thermococcaceae</taxon>
        <taxon>Thermococcus</taxon>
    </lineage>
</organism>
<dbReference type="Proteomes" id="UP000015502">
    <property type="component" value="Chromosome"/>
</dbReference>
<evidence type="ECO:0000313" key="1">
    <source>
        <dbReference type="EMBL" id="EHR77867.1"/>
    </source>
</evidence>
<dbReference type="PaxDb" id="523849-OCC_03257"/>
<dbReference type="AlphaFoldDB" id="H3ZQ73"/>
<dbReference type="HOGENOM" id="CLU_102063_2_0_2"/>